<dbReference type="PROSITE" id="PS51918">
    <property type="entry name" value="RADICAL_SAM"/>
    <property type="match status" value="1"/>
</dbReference>
<proteinExistence type="predicted"/>
<dbReference type="InterPro" id="IPR034391">
    <property type="entry name" value="AdoMet-like_SPASM_containing"/>
</dbReference>
<dbReference type="PIRSF" id="PIRSF037420">
    <property type="entry name" value="PQQ_syn_pqqE"/>
    <property type="match status" value="1"/>
</dbReference>
<dbReference type="InterPro" id="IPR013785">
    <property type="entry name" value="Aldolase_TIM"/>
</dbReference>
<dbReference type="OrthoDB" id="7021155at2"/>
<dbReference type="SFLD" id="SFLDG01386">
    <property type="entry name" value="main_SPASM_domain-containing"/>
    <property type="match status" value="1"/>
</dbReference>
<evidence type="ECO:0000313" key="8">
    <source>
        <dbReference type="EMBL" id="EAY30872.1"/>
    </source>
</evidence>
<dbReference type="InterPro" id="IPR058240">
    <property type="entry name" value="rSAM_sf"/>
</dbReference>
<dbReference type="CDD" id="cd21109">
    <property type="entry name" value="SPASM"/>
    <property type="match status" value="1"/>
</dbReference>
<evidence type="ECO:0000256" key="5">
    <source>
        <dbReference type="ARBA" id="ARBA00023004"/>
    </source>
</evidence>
<keyword evidence="6" id="KW-0411">Iron-sulfur</keyword>
<dbReference type="GO" id="GO:0046872">
    <property type="term" value="F:metal ion binding"/>
    <property type="evidence" value="ECO:0007669"/>
    <property type="project" value="UniProtKB-KW"/>
</dbReference>
<evidence type="ECO:0000256" key="1">
    <source>
        <dbReference type="ARBA" id="ARBA00001966"/>
    </source>
</evidence>
<keyword evidence="2" id="KW-0004">4Fe-4S</keyword>
<name>A1ZFU8_MICM2</name>
<comment type="caution">
    <text evidence="8">The sequence shown here is derived from an EMBL/GenBank/DDBJ whole genome shotgun (WGS) entry which is preliminary data.</text>
</comment>
<accession>A1ZFU8</accession>
<dbReference type="PANTHER" id="PTHR11228:SF7">
    <property type="entry name" value="PQQA PEPTIDE CYCLASE"/>
    <property type="match status" value="1"/>
</dbReference>
<gene>
    <name evidence="8" type="ORF">M23134_01196</name>
</gene>
<dbReference type="InterPro" id="IPR023885">
    <property type="entry name" value="4Fe4S-binding_SPASM_dom"/>
</dbReference>
<dbReference type="SFLD" id="SFLDS00029">
    <property type="entry name" value="Radical_SAM"/>
    <property type="match status" value="1"/>
</dbReference>
<dbReference type="RefSeq" id="WP_002694583.1">
    <property type="nucleotide sequence ID" value="NZ_AAWS01000005.1"/>
</dbReference>
<dbReference type="SUPFAM" id="SSF102114">
    <property type="entry name" value="Radical SAM enzymes"/>
    <property type="match status" value="1"/>
</dbReference>
<dbReference type="GO" id="GO:0051539">
    <property type="term" value="F:4 iron, 4 sulfur cluster binding"/>
    <property type="evidence" value="ECO:0007669"/>
    <property type="project" value="UniProtKB-KW"/>
</dbReference>
<evidence type="ECO:0000256" key="6">
    <source>
        <dbReference type="ARBA" id="ARBA00023014"/>
    </source>
</evidence>
<dbReference type="Pfam" id="PF04055">
    <property type="entry name" value="Radical_SAM"/>
    <property type="match status" value="1"/>
</dbReference>
<comment type="cofactor">
    <cofactor evidence="1">
        <name>[4Fe-4S] cluster</name>
        <dbReference type="ChEBI" id="CHEBI:49883"/>
    </cofactor>
</comment>
<evidence type="ECO:0000313" key="9">
    <source>
        <dbReference type="Proteomes" id="UP000004095"/>
    </source>
</evidence>
<evidence type="ECO:0000256" key="2">
    <source>
        <dbReference type="ARBA" id="ARBA00022485"/>
    </source>
</evidence>
<dbReference type="CDD" id="cd01335">
    <property type="entry name" value="Radical_SAM"/>
    <property type="match status" value="1"/>
</dbReference>
<dbReference type="Pfam" id="PF13186">
    <property type="entry name" value="SPASM"/>
    <property type="match status" value="1"/>
</dbReference>
<keyword evidence="3" id="KW-0949">S-adenosyl-L-methionine</keyword>
<reference evidence="8 9" key="1">
    <citation type="submission" date="2007-01" db="EMBL/GenBank/DDBJ databases">
        <authorList>
            <person name="Haygood M."/>
            <person name="Podell S."/>
            <person name="Anderson C."/>
            <person name="Hopkinson B."/>
            <person name="Roe K."/>
            <person name="Barbeau K."/>
            <person name="Gaasterland T."/>
            <person name="Ferriera S."/>
            <person name="Johnson J."/>
            <person name="Kravitz S."/>
            <person name="Beeson K."/>
            <person name="Sutton G."/>
            <person name="Rogers Y.-H."/>
            <person name="Friedman R."/>
            <person name="Frazier M."/>
            <person name="Venter J.C."/>
        </authorList>
    </citation>
    <scope>NUCLEOTIDE SEQUENCE [LARGE SCALE GENOMIC DNA]</scope>
    <source>
        <strain evidence="8 9">ATCC 23134</strain>
    </source>
</reference>
<evidence type="ECO:0000256" key="4">
    <source>
        <dbReference type="ARBA" id="ARBA00022723"/>
    </source>
</evidence>
<evidence type="ECO:0000259" key="7">
    <source>
        <dbReference type="PROSITE" id="PS51918"/>
    </source>
</evidence>
<protein>
    <submittedName>
        <fullName evidence="8">Elongator protein 3/MiaB/NifB, putative</fullName>
    </submittedName>
</protein>
<dbReference type="Gene3D" id="3.20.20.70">
    <property type="entry name" value="Aldolase class I"/>
    <property type="match status" value="1"/>
</dbReference>
<dbReference type="AlphaFoldDB" id="A1ZFU8"/>
<dbReference type="InterPro" id="IPR007197">
    <property type="entry name" value="rSAM"/>
</dbReference>
<organism evidence="8 9">
    <name type="scientific">Microscilla marina ATCC 23134</name>
    <dbReference type="NCBI Taxonomy" id="313606"/>
    <lineage>
        <taxon>Bacteria</taxon>
        <taxon>Pseudomonadati</taxon>
        <taxon>Bacteroidota</taxon>
        <taxon>Cytophagia</taxon>
        <taxon>Cytophagales</taxon>
        <taxon>Microscillaceae</taxon>
        <taxon>Microscilla</taxon>
    </lineage>
</organism>
<dbReference type="SFLD" id="SFLDG01387">
    <property type="entry name" value="BtrN-like_SPASM_domain_contain"/>
    <property type="match status" value="1"/>
</dbReference>
<evidence type="ECO:0000256" key="3">
    <source>
        <dbReference type="ARBA" id="ARBA00022691"/>
    </source>
</evidence>
<dbReference type="SFLD" id="SFLDG01067">
    <property type="entry name" value="SPASM/twitch_domain_containing"/>
    <property type="match status" value="1"/>
</dbReference>
<sequence>MYIKALEQDHHRFRKSLSKGRTYKPVFVKIKLLWDCNLRCKMCNHWRWRGAMLDRKILKKLIPDLAKLGCQRIHLSGGEPMMYPNLPQAVKWMRKQGIKVTLTTNATLFTEQKAVDMVNAGLKKVNISIDSPNPAIHDNIRGMQGAFERSVRGAEFLRQAFINKSGSGIPSGKIFLNMVINQANYRQVNQLPQLVDKIGARGFHLIPIYARNDELQSLNAEQIKEFNREVAPRTFEQAQQLGLEVTPDDIWVFGVSAQQIQSSAQGNYAADYYQHHPCYALWTHALIDHNGSVAPCCTLTNQVIIGSLATHSFKKIWQGEKFRELRKAASPIHEACNRCTMFLPKNKQIEHLLK</sequence>
<dbReference type="Proteomes" id="UP000004095">
    <property type="component" value="Unassembled WGS sequence"/>
</dbReference>
<feature type="domain" description="Radical SAM core" evidence="7">
    <location>
        <begin position="20"/>
        <end position="248"/>
    </location>
</feature>
<dbReference type="InterPro" id="IPR017200">
    <property type="entry name" value="PqqE-like"/>
</dbReference>
<dbReference type="PANTHER" id="PTHR11228">
    <property type="entry name" value="RADICAL SAM DOMAIN PROTEIN"/>
    <property type="match status" value="1"/>
</dbReference>
<keyword evidence="5" id="KW-0408">Iron</keyword>
<dbReference type="InterPro" id="IPR050377">
    <property type="entry name" value="Radical_SAM_PqqE_MftC-like"/>
</dbReference>
<keyword evidence="9" id="KW-1185">Reference proteome</keyword>
<keyword evidence="4" id="KW-0479">Metal-binding</keyword>
<dbReference type="EMBL" id="AAWS01000005">
    <property type="protein sequence ID" value="EAY30872.1"/>
    <property type="molecule type" value="Genomic_DNA"/>
</dbReference>
<dbReference type="eggNOG" id="COG0535">
    <property type="taxonomic scope" value="Bacteria"/>
</dbReference>
<dbReference type="GO" id="GO:0003824">
    <property type="term" value="F:catalytic activity"/>
    <property type="evidence" value="ECO:0007669"/>
    <property type="project" value="InterPro"/>
</dbReference>